<accession>A0A7Y9WQE7</accession>
<gene>
    <name evidence="1" type="ORF">GGD40_004825</name>
</gene>
<organism evidence="1 2">
    <name type="scientific">Paraburkholderia bryophila</name>
    <dbReference type="NCBI Taxonomy" id="420952"/>
    <lineage>
        <taxon>Bacteria</taxon>
        <taxon>Pseudomonadati</taxon>
        <taxon>Pseudomonadota</taxon>
        <taxon>Betaproteobacteria</taxon>
        <taxon>Burkholderiales</taxon>
        <taxon>Burkholderiaceae</taxon>
        <taxon>Paraburkholderia</taxon>
    </lineage>
</organism>
<dbReference type="RefSeq" id="WP_179745287.1">
    <property type="nucleotide sequence ID" value="NZ_JACCAS010000002.1"/>
</dbReference>
<protein>
    <submittedName>
        <fullName evidence="1">LmbE family N-acetylglucosaminyl deacetylase</fullName>
    </submittedName>
</protein>
<reference evidence="1 2" key="1">
    <citation type="submission" date="2020-07" db="EMBL/GenBank/DDBJ databases">
        <title>Exploring microbial biodiversity for novel pathways involved in the catabolism of aromatic compounds derived from lignin.</title>
        <authorList>
            <person name="Elkins J."/>
        </authorList>
    </citation>
    <scope>NUCLEOTIDE SEQUENCE [LARGE SCALE GENOMIC DNA]</scope>
    <source>
        <strain evidence="1 2">H2C3C</strain>
    </source>
</reference>
<sequence>MRISFLHTIGSNRQVFERAAKDLGLPTDKFHHEVRADLRESVEQAGRLTDDLKVRVHGCLLKLAAHSDAVVLTCATLGPAVADLGDSPAPVLRADTALASAATKAGGSITVLCAAESAIESNRRLFTDHASKSNASVTVVHLPHVWTHFKNGDHDACHAAIASSAQEAYEGGATVVAFAHPWMAPAANLVDKARRPLDSPHVVLDFVMRLRYERS</sequence>
<evidence type="ECO:0000313" key="2">
    <source>
        <dbReference type="Proteomes" id="UP000540929"/>
    </source>
</evidence>
<evidence type="ECO:0000313" key="1">
    <source>
        <dbReference type="EMBL" id="NYH25254.1"/>
    </source>
</evidence>
<name>A0A7Y9WQE7_9BURK</name>
<proteinExistence type="predicted"/>
<dbReference type="AlphaFoldDB" id="A0A7Y9WQE7"/>
<keyword evidence="2" id="KW-1185">Reference proteome</keyword>
<dbReference type="EMBL" id="JACCAS010000002">
    <property type="protein sequence ID" value="NYH25254.1"/>
    <property type="molecule type" value="Genomic_DNA"/>
</dbReference>
<dbReference type="Proteomes" id="UP000540929">
    <property type="component" value="Unassembled WGS sequence"/>
</dbReference>
<comment type="caution">
    <text evidence="1">The sequence shown here is derived from an EMBL/GenBank/DDBJ whole genome shotgun (WGS) entry which is preliminary data.</text>
</comment>